<reference evidence="3 4" key="1">
    <citation type="submission" date="2020-08" db="EMBL/GenBank/DDBJ databases">
        <title>Genomic Encyclopedia of Type Strains, Phase IV (KMG-IV): sequencing the most valuable type-strain genomes for metagenomic binning, comparative biology and taxonomic classification.</title>
        <authorList>
            <person name="Goeker M."/>
        </authorList>
    </citation>
    <scope>NUCLEOTIDE SEQUENCE [LARGE SCALE GENOMIC DNA]</scope>
    <source>
        <strain evidence="3 4">DSM 15581</strain>
    </source>
</reference>
<sequence length="546" mass="57095">MSALLPGAPFLGWLIEALAASTLLMGLALLIRRPVREAFGPQIAYALWALPLLRLLLPPLPAGLRQAAATPLSQASETITIMVVGQGATAVAPAVAPLAEGAPIAWGPIVGGTLALLWGVGALGFLLWHLTSHTRFCRRLLGTAAHVEEMRGVRVIASDAAPGPLAFGVLRRYVAFPLDFADRYDADERELALEHEIGHHQRGDLIANWIALAVLALHWFNPVAWRAFRAFRADQELANDARVLAGRSAIDRHAYACAIVKAAHGGAVSAACHLHTIDDLKGRIRMLTTMPRSRRRLATGGVLMSAVVLTGLGLTASGTSAAKAISGKVGDTIGVDLQAQPPAPPAPPVAPAHPAPATAPDVAAIAAVPAPPPALEAPDAPAAPPVPAKARRVVIKTEKDGKTATFTSDINGHFDDAAIERMVADAQANTPEVTSRNCTDGVDGNPRKFVIQTVRNGKRAMIVCNNRIEAASASAAAAGAYATAKAGVMLHYKRDALQTALSSVMVTRASIANNASIPPADRASALKDIDDALVELRNEMADIGKD</sequence>
<dbReference type="EMBL" id="JACIDB010000001">
    <property type="protein sequence ID" value="MBB3874813.1"/>
    <property type="molecule type" value="Genomic_DNA"/>
</dbReference>
<evidence type="ECO:0000313" key="4">
    <source>
        <dbReference type="Proteomes" id="UP000528945"/>
    </source>
</evidence>
<feature type="domain" description="Peptidase M56" evidence="2">
    <location>
        <begin position="19"/>
        <end position="287"/>
    </location>
</feature>
<feature type="transmembrane region" description="Helical" evidence="1">
    <location>
        <begin position="105"/>
        <end position="130"/>
    </location>
</feature>
<dbReference type="Proteomes" id="UP000528945">
    <property type="component" value="Unassembled WGS sequence"/>
</dbReference>
<accession>A0AAW3TMA9</accession>
<comment type="caution">
    <text evidence="3">The sequence shown here is derived from an EMBL/GenBank/DDBJ whole genome shotgun (WGS) entry which is preliminary data.</text>
</comment>
<dbReference type="RefSeq" id="WP_147035471.1">
    <property type="nucleotide sequence ID" value="NZ_JACIDB010000001.1"/>
</dbReference>
<name>A0AAW3TMA9_9SPHN</name>
<feature type="transmembrane region" description="Helical" evidence="1">
    <location>
        <begin position="297"/>
        <end position="316"/>
    </location>
</feature>
<keyword evidence="1" id="KW-1133">Transmembrane helix</keyword>
<evidence type="ECO:0000313" key="3">
    <source>
        <dbReference type="EMBL" id="MBB3874813.1"/>
    </source>
</evidence>
<dbReference type="Pfam" id="PF05569">
    <property type="entry name" value="Peptidase_M56"/>
    <property type="match status" value="1"/>
</dbReference>
<keyword evidence="4" id="KW-1185">Reference proteome</keyword>
<dbReference type="AlphaFoldDB" id="A0AAW3TMA9"/>
<keyword evidence="1" id="KW-0472">Membrane</keyword>
<keyword evidence="1" id="KW-0812">Transmembrane</keyword>
<evidence type="ECO:0000259" key="2">
    <source>
        <dbReference type="Pfam" id="PF05569"/>
    </source>
</evidence>
<organism evidence="3 4">
    <name type="scientific">Sphingomonas aquatilis</name>
    <dbReference type="NCBI Taxonomy" id="93063"/>
    <lineage>
        <taxon>Bacteria</taxon>
        <taxon>Pseudomonadati</taxon>
        <taxon>Pseudomonadota</taxon>
        <taxon>Alphaproteobacteria</taxon>
        <taxon>Sphingomonadales</taxon>
        <taxon>Sphingomonadaceae</taxon>
        <taxon>Sphingomonas</taxon>
    </lineage>
</organism>
<dbReference type="PANTHER" id="PTHR34978">
    <property type="entry name" value="POSSIBLE SENSOR-TRANSDUCER PROTEIN BLAR"/>
    <property type="match status" value="1"/>
</dbReference>
<dbReference type="PANTHER" id="PTHR34978:SF3">
    <property type="entry name" value="SLR0241 PROTEIN"/>
    <property type="match status" value="1"/>
</dbReference>
<evidence type="ECO:0000256" key="1">
    <source>
        <dbReference type="SAM" id="Phobius"/>
    </source>
</evidence>
<dbReference type="CDD" id="cd07341">
    <property type="entry name" value="M56_BlaR1_MecR1_like"/>
    <property type="match status" value="1"/>
</dbReference>
<feature type="transmembrane region" description="Helical" evidence="1">
    <location>
        <begin position="12"/>
        <end position="31"/>
    </location>
</feature>
<protein>
    <submittedName>
        <fullName evidence="3">Beta-lactamase regulating signal transducer with metallopeptidase domain</fullName>
    </submittedName>
</protein>
<proteinExistence type="predicted"/>
<gene>
    <name evidence="3" type="ORF">GGR47_001029</name>
</gene>
<feature type="transmembrane region" description="Helical" evidence="1">
    <location>
        <begin position="38"/>
        <end position="57"/>
    </location>
</feature>
<dbReference type="InterPro" id="IPR008756">
    <property type="entry name" value="Peptidase_M56"/>
</dbReference>
<dbReference type="InterPro" id="IPR052173">
    <property type="entry name" value="Beta-lactam_resp_regulator"/>
</dbReference>